<evidence type="ECO:0000256" key="2">
    <source>
        <dbReference type="ARBA" id="ARBA00022692"/>
    </source>
</evidence>
<dbReference type="PROSITE" id="PS50850">
    <property type="entry name" value="MFS"/>
    <property type="match status" value="1"/>
</dbReference>
<reference evidence="7 8" key="1">
    <citation type="submission" date="2023-03" db="EMBL/GenBank/DDBJ databases">
        <title>Genome insight into feeding habits of ladybird beetles.</title>
        <authorList>
            <person name="Li H.-S."/>
            <person name="Huang Y.-H."/>
            <person name="Pang H."/>
        </authorList>
    </citation>
    <scope>NUCLEOTIDE SEQUENCE [LARGE SCALE GENOMIC DNA]</scope>
    <source>
        <strain evidence="7">SYSU_2023b</strain>
        <tissue evidence="7">Whole body</tissue>
    </source>
</reference>
<evidence type="ECO:0000259" key="6">
    <source>
        <dbReference type="PROSITE" id="PS50850"/>
    </source>
</evidence>
<comment type="subcellular location">
    <subcellularLocation>
        <location evidence="1">Membrane</location>
        <topology evidence="1">Multi-pass membrane protein</topology>
    </subcellularLocation>
</comment>
<dbReference type="SUPFAM" id="SSF103473">
    <property type="entry name" value="MFS general substrate transporter"/>
    <property type="match status" value="1"/>
</dbReference>
<keyword evidence="3 5" id="KW-1133">Transmembrane helix</keyword>
<feature type="transmembrane region" description="Helical" evidence="5">
    <location>
        <begin position="319"/>
        <end position="349"/>
    </location>
</feature>
<dbReference type="InterPro" id="IPR036259">
    <property type="entry name" value="MFS_trans_sf"/>
</dbReference>
<evidence type="ECO:0000256" key="4">
    <source>
        <dbReference type="ARBA" id="ARBA00023136"/>
    </source>
</evidence>
<dbReference type="PANTHER" id="PTHR11662">
    <property type="entry name" value="SOLUTE CARRIER FAMILY 17"/>
    <property type="match status" value="1"/>
</dbReference>
<evidence type="ECO:0000313" key="7">
    <source>
        <dbReference type="EMBL" id="KAK9888038.1"/>
    </source>
</evidence>
<feature type="transmembrane region" description="Helical" evidence="5">
    <location>
        <begin position="282"/>
        <end position="307"/>
    </location>
</feature>
<dbReference type="InterPro" id="IPR020846">
    <property type="entry name" value="MFS_dom"/>
</dbReference>
<proteinExistence type="predicted"/>
<feature type="transmembrane region" description="Helical" evidence="5">
    <location>
        <begin position="178"/>
        <end position="200"/>
    </location>
</feature>
<comment type="caution">
    <text evidence="7">The sequence shown here is derived from an EMBL/GenBank/DDBJ whole genome shotgun (WGS) entry which is preliminary data.</text>
</comment>
<evidence type="ECO:0000313" key="8">
    <source>
        <dbReference type="Proteomes" id="UP001431783"/>
    </source>
</evidence>
<dbReference type="Pfam" id="PF07690">
    <property type="entry name" value="MFS_1"/>
    <property type="match status" value="1"/>
</dbReference>
<dbReference type="Gene3D" id="1.20.1250.20">
    <property type="entry name" value="MFS general substrate transporter like domains"/>
    <property type="match status" value="2"/>
</dbReference>
<dbReference type="AlphaFoldDB" id="A0AAW1UYX8"/>
<dbReference type="EMBL" id="JARQZJ010000121">
    <property type="protein sequence ID" value="KAK9888038.1"/>
    <property type="molecule type" value="Genomic_DNA"/>
</dbReference>
<feature type="transmembrane region" description="Helical" evidence="5">
    <location>
        <begin position="89"/>
        <end position="109"/>
    </location>
</feature>
<feature type="transmembrane region" description="Helical" evidence="5">
    <location>
        <begin position="65"/>
        <end position="84"/>
    </location>
</feature>
<accession>A0AAW1UYX8</accession>
<evidence type="ECO:0000256" key="3">
    <source>
        <dbReference type="ARBA" id="ARBA00022989"/>
    </source>
</evidence>
<dbReference type="Proteomes" id="UP001431783">
    <property type="component" value="Unassembled WGS sequence"/>
</dbReference>
<keyword evidence="4 5" id="KW-0472">Membrane</keyword>
<dbReference type="InterPro" id="IPR011701">
    <property type="entry name" value="MFS"/>
</dbReference>
<organism evidence="7 8">
    <name type="scientific">Henosepilachna vigintioctopunctata</name>
    <dbReference type="NCBI Taxonomy" id="420089"/>
    <lineage>
        <taxon>Eukaryota</taxon>
        <taxon>Metazoa</taxon>
        <taxon>Ecdysozoa</taxon>
        <taxon>Arthropoda</taxon>
        <taxon>Hexapoda</taxon>
        <taxon>Insecta</taxon>
        <taxon>Pterygota</taxon>
        <taxon>Neoptera</taxon>
        <taxon>Endopterygota</taxon>
        <taxon>Coleoptera</taxon>
        <taxon>Polyphaga</taxon>
        <taxon>Cucujiformia</taxon>
        <taxon>Coccinelloidea</taxon>
        <taxon>Coccinellidae</taxon>
        <taxon>Epilachninae</taxon>
        <taxon>Epilachnini</taxon>
        <taxon>Henosepilachna</taxon>
    </lineage>
</organism>
<keyword evidence="8" id="KW-1185">Reference proteome</keyword>
<feature type="transmembrane region" description="Helical" evidence="5">
    <location>
        <begin position="393"/>
        <end position="415"/>
    </location>
</feature>
<sequence>MCKKIPWRVWIIVMIFWGSFVNYMFRSHYQISLLAMMEPRKNETVRDFGPRFNWSYDWEQQSISALFYGLTIISLPASLFVRWFGPWHVLFWSTIIMAITSDIIVPIANHVGPEGVFTMRFIVGIMAGLQHPGMHKLVNNWSPRRRKGRFMSCYMGNAFGSILTIPVTSLIIEELGWSWSFYYLTIVAVLFCAAFFLLVADEPSNHRWIRQEDLEITDTPQEETMNTSSEKGKPPYWSMIASSSFWAVVVAHFGNQFNLHLTLTTVPQFLKRKLQFSLKKTAGVAALLHLAGFLLGCPYGVIHNWLLKRGASKKICGTLFTFVHSAVYSVWFLVVMMLFNGVAVASVLANPEDLTTNWQETIYNTMNFFGNCGGFIGPILVSKLTEENTNEGWGLVFFTGGLLSILTGIFFRYFAEFETQDWNEHRRNAQNN</sequence>
<feature type="transmembrane region" description="Helical" evidence="5">
    <location>
        <begin position="7"/>
        <end position="25"/>
    </location>
</feature>
<dbReference type="InterPro" id="IPR050382">
    <property type="entry name" value="MFS_Na/Anion_cotransporter"/>
</dbReference>
<feature type="transmembrane region" description="Helical" evidence="5">
    <location>
        <begin position="115"/>
        <end position="133"/>
    </location>
</feature>
<feature type="domain" description="Major facilitator superfamily (MFS) profile" evidence="6">
    <location>
        <begin position="11"/>
        <end position="419"/>
    </location>
</feature>
<feature type="transmembrane region" description="Helical" evidence="5">
    <location>
        <begin position="154"/>
        <end position="172"/>
    </location>
</feature>
<keyword evidence="2 5" id="KW-0812">Transmembrane</keyword>
<evidence type="ECO:0000256" key="5">
    <source>
        <dbReference type="SAM" id="Phobius"/>
    </source>
</evidence>
<name>A0AAW1UYX8_9CUCU</name>
<evidence type="ECO:0000256" key="1">
    <source>
        <dbReference type="ARBA" id="ARBA00004141"/>
    </source>
</evidence>
<dbReference type="GO" id="GO:0022857">
    <property type="term" value="F:transmembrane transporter activity"/>
    <property type="evidence" value="ECO:0007669"/>
    <property type="project" value="InterPro"/>
</dbReference>
<dbReference type="GO" id="GO:0006820">
    <property type="term" value="P:monoatomic anion transport"/>
    <property type="evidence" value="ECO:0007669"/>
    <property type="project" value="TreeGrafter"/>
</dbReference>
<dbReference type="PANTHER" id="PTHR11662:SF336">
    <property type="entry name" value="LP19554P"/>
    <property type="match status" value="1"/>
</dbReference>
<feature type="transmembrane region" description="Helical" evidence="5">
    <location>
        <begin position="235"/>
        <end position="254"/>
    </location>
</feature>
<dbReference type="GO" id="GO:0016020">
    <property type="term" value="C:membrane"/>
    <property type="evidence" value="ECO:0007669"/>
    <property type="project" value="UniProtKB-SubCell"/>
</dbReference>
<protein>
    <recommendedName>
        <fullName evidence="6">Major facilitator superfamily (MFS) profile domain-containing protein</fullName>
    </recommendedName>
</protein>
<gene>
    <name evidence="7" type="ORF">WA026_000318</name>
</gene>